<evidence type="ECO:0000313" key="5">
    <source>
        <dbReference type="Proteomes" id="UP001516400"/>
    </source>
</evidence>
<dbReference type="PROSITE" id="PS00233">
    <property type="entry name" value="CHIT_BIND_RR_1"/>
    <property type="match status" value="1"/>
</dbReference>
<dbReference type="PANTHER" id="PTHR10380:SF218">
    <property type="entry name" value="ADULT CUTICLE PROTEIN 65AA-RELATED"/>
    <property type="match status" value="1"/>
</dbReference>
<evidence type="ECO:0000313" key="4">
    <source>
        <dbReference type="EMBL" id="KAL3283229.1"/>
    </source>
</evidence>
<keyword evidence="1 2" id="KW-0193">Cuticle</keyword>
<dbReference type="Proteomes" id="UP001516400">
    <property type="component" value="Unassembled WGS sequence"/>
</dbReference>
<dbReference type="Pfam" id="PF00379">
    <property type="entry name" value="Chitin_bind_4"/>
    <property type="match status" value="1"/>
</dbReference>
<dbReference type="GO" id="GO:0042302">
    <property type="term" value="F:structural constituent of cuticle"/>
    <property type="evidence" value="ECO:0007669"/>
    <property type="project" value="UniProtKB-UniRule"/>
</dbReference>
<accession>A0ABD2NXA3</accession>
<comment type="caution">
    <text evidence="4">The sequence shown here is derived from an EMBL/GenBank/DDBJ whole genome shotgun (WGS) entry which is preliminary data.</text>
</comment>
<evidence type="ECO:0000256" key="2">
    <source>
        <dbReference type="PROSITE-ProRule" id="PRU00497"/>
    </source>
</evidence>
<dbReference type="PRINTS" id="PR00947">
    <property type="entry name" value="CUTICLE"/>
</dbReference>
<feature type="compositionally biased region" description="Basic residues" evidence="3">
    <location>
        <begin position="367"/>
        <end position="378"/>
    </location>
</feature>
<dbReference type="AlphaFoldDB" id="A0ABD2NXA3"/>
<feature type="region of interest" description="Disordered" evidence="3">
    <location>
        <begin position="352"/>
        <end position="378"/>
    </location>
</feature>
<feature type="region of interest" description="Disordered" evidence="3">
    <location>
        <begin position="185"/>
        <end position="212"/>
    </location>
</feature>
<protein>
    <submittedName>
        <fullName evidence="4">Uncharacterized protein</fullName>
    </submittedName>
</protein>
<organism evidence="4 5">
    <name type="scientific">Cryptolaemus montrouzieri</name>
    <dbReference type="NCBI Taxonomy" id="559131"/>
    <lineage>
        <taxon>Eukaryota</taxon>
        <taxon>Metazoa</taxon>
        <taxon>Ecdysozoa</taxon>
        <taxon>Arthropoda</taxon>
        <taxon>Hexapoda</taxon>
        <taxon>Insecta</taxon>
        <taxon>Pterygota</taxon>
        <taxon>Neoptera</taxon>
        <taxon>Endopterygota</taxon>
        <taxon>Coleoptera</taxon>
        <taxon>Polyphaga</taxon>
        <taxon>Cucujiformia</taxon>
        <taxon>Coccinelloidea</taxon>
        <taxon>Coccinellidae</taxon>
        <taxon>Scymninae</taxon>
        <taxon>Scymnini</taxon>
        <taxon>Cryptolaemus</taxon>
    </lineage>
</organism>
<dbReference type="PROSITE" id="PS51155">
    <property type="entry name" value="CHIT_BIND_RR_2"/>
    <property type="match status" value="1"/>
</dbReference>
<evidence type="ECO:0000256" key="1">
    <source>
        <dbReference type="ARBA" id="ARBA00022460"/>
    </source>
</evidence>
<dbReference type="EMBL" id="JABFTP020000144">
    <property type="protein sequence ID" value="KAL3283229.1"/>
    <property type="molecule type" value="Genomic_DNA"/>
</dbReference>
<dbReference type="PANTHER" id="PTHR10380">
    <property type="entry name" value="CUTICLE PROTEIN"/>
    <property type="match status" value="1"/>
</dbReference>
<feature type="compositionally biased region" description="Polar residues" evidence="3">
    <location>
        <begin position="352"/>
        <end position="366"/>
    </location>
</feature>
<feature type="region of interest" description="Disordered" evidence="3">
    <location>
        <begin position="146"/>
        <end position="172"/>
    </location>
</feature>
<proteinExistence type="predicted"/>
<gene>
    <name evidence="4" type="ORF">HHI36_006377</name>
</gene>
<name>A0ABD2NXA3_9CUCU</name>
<evidence type="ECO:0000256" key="3">
    <source>
        <dbReference type="SAM" id="MobiDB-lite"/>
    </source>
</evidence>
<sequence>MFYYICAVYSLDKIDSAKILNYDFKKNVNGPYNYRFSTSDGFTREETAELLHEGTEFESIFLRGSYQYQGADGKVYTIKYRADDNGFHPEGDHIEVPPFVPWPSKIDVKYIDDNSDTPKPTDEILKASNTKKPLSEETFKFLTTQRPPKFSGSLQGDSSIFRKSSTSKPARPSNIIKLMPASTLGPKFTKQNKNRKPFDTKTGGVSTSRPSVNPEFIGIPKITKEYIPLSTIAPKTKGDIIASSTAINNTIKAFQPKSKETFSPFNFRSSNSDIPRVTTKYLPSSSERPNIKYDDSFAAGPTVTYEGEPSDSATRSEESNVILFSTPETKYLSKNNRRPIFGTRISKRNSVQNLNENIRLPNPSNSRRQRQRHSLRKS</sequence>
<feature type="compositionally biased region" description="Polar residues" evidence="3">
    <location>
        <begin position="146"/>
        <end position="168"/>
    </location>
</feature>
<reference evidence="4 5" key="1">
    <citation type="journal article" date="2021" name="BMC Biol.">
        <title>Horizontally acquired antibacterial genes associated with adaptive radiation of ladybird beetles.</title>
        <authorList>
            <person name="Li H.S."/>
            <person name="Tang X.F."/>
            <person name="Huang Y.H."/>
            <person name="Xu Z.Y."/>
            <person name="Chen M.L."/>
            <person name="Du X.Y."/>
            <person name="Qiu B.Y."/>
            <person name="Chen P.T."/>
            <person name="Zhang W."/>
            <person name="Slipinski A."/>
            <person name="Escalona H.E."/>
            <person name="Waterhouse R.M."/>
            <person name="Zwick A."/>
            <person name="Pang H."/>
        </authorList>
    </citation>
    <scope>NUCLEOTIDE SEQUENCE [LARGE SCALE GENOMIC DNA]</scope>
    <source>
        <strain evidence="4">SYSU2018</strain>
    </source>
</reference>
<dbReference type="InterPro" id="IPR000618">
    <property type="entry name" value="Insect_cuticle"/>
</dbReference>
<dbReference type="InterPro" id="IPR050468">
    <property type="entry name" value="Cuticle_Struct_Prot"/>
</dbReference>
<dbReference type="InterPro" id="IPR031311">
    <property type="entry name" value="CHIT_BIND_RR_consensus"/>
</dbReference>
<keyword evidence="5" id="KW-1185">Reference proteome</keyword>
<feature type="region of interest" description="Disordered" evidence="3">
    <location>
        <begin position="282"/>
        <end position="318"/>
    </location>
</feature>